<protein>
    <recommendedName>
        <fullName evidence="3">HEAT repeat domain-containing protein</fullName>
    </recommendedName>
</protein>
<evidence type="ECO:0000313" key="2">
    <source>
        <dbReference type="Proteomes" id="UP000500953"/>
    </source>
</evidence>
<sequence length="1097" mass="119041">MTGAELLKRIAALSVPGRMRVLSAEGRRLAGTPELGRLLAELSAGGAYERRIAIHLAFVAGARDYLVDRLDSGDQDCVGRALTVVVRLGIEPAVVMERLPRLSQRTRKRLYRALARNSRESLADSLLLPVRTLFGDAEAARVLPSCSTAVVAAHLPELGYAVPSWPALCRRHIGVVFDYVDAAAPTAQPADWHELWWWLTASPTSAALHDARRLLALAARAVEHTSLATLRPVAGFLARRDPAAVLGLILHPSGNGRGLVGPATWRALGVLSDDHMRELFAASATGDRGRLLRTVSPARRTLLARPLLTRPGTAPADVDLSLLDLLPAADRTAVARELLARPGGADVPDVADALSARLPWDEAKSVLAAAIRLPAADDRARAYPLVVRAAAGSRDAATVGELLVLLQRVRNEQDPVRRTALHALTTIPMSLLSADALPALEQLCIDALQARDSSHPTVSAVEKLARTLLVRGAQTGDIAFTDTGLRVATLLAEQSEFMNLYGLHRNLPRGAEHRFFAALRPRLENDAARDNWALVLSLADGLRHRARIVPELQQLVLRACGARRDSTVRRAVRLALDNPATRDAHLDAILRRDRSLITLPEVQWLIAHRRTDLLDTLLGAVTPGRFLSSRIRFIPMFGTGCDRWTPHQIERYARLLDSYARSDQAKIVERTAAVRQLGLLPGSFDHLRPHVDASDLSVAEAALTALGRSDESRRAIALLAEHVGNDHARVAVSSIACCARSISPVDLTETIAPLLDSPKITAMKEGVRLLAILHAPEAMTVTATLWSRADLHRDIRRAAVSATRWLFDHDEAWDLLATAAQDPDIAGAILNIGPTSLPVPQRRRFAAFLRDLAAHTDHRVAAQALAALPHWPRWWPTGTGAVLVDRATDLTEVGLWHTAIRALLDRLTSIGDPTALIATVERLQSADAAIPDRDLPARQRLSMLLHWLAATLSQNDTSRPAAAPIIDRLTADPLWHEQVIELTLAAVRWTEPEQTVRAIETLSAVATGALTDHPARCLAQRLTRDIDRTPQPALVTIATGLAHSTGSATALTAVALISTCGTRFGWATPWPDLLSGLRAHTDIDVRRAALSVYTAPE</sequence>
<name>A0A6G9Z481_9NOCA</name>
<dbReference type="AlphaFoldDB" id="A0A6G9Z481"/>
<dbReference type="Proteomes" id="UP000500953">
    <property type="component" value="Chromosome"/>
</dbReference>
<evidence type="ECO:0000313" key="1">
    <source>
        <dbReference type="EMBL" id="QIS20415.1"/>
    </source>
</evidence>
<evidence type="ECO:0008006" key="3">
    <source>
        <dbReference type="Google" id="ProtNLM"/>
    </source>
</evidence>
<dbReference type="SUPFAM" id="SSF48371">
    <property type="entry name" value="ARM repeat"/>
    <property type="match status" value="1"/>
</dbReference>
<dbReference type="RefSeq" id="WP_167487760.1">
    <property type="nucleotide sequence ID" value="NZ_CP046173.1"/>
</dbReference>
<organism evidence="1 2">
    <name type="scientific">Nocardia terpenica</name>
    <dbReference type="NCBI Taxonomy" id="455432"/>
    <lineage>
        <taxon>Bacteria</taxon>
        <taxon>Bacillati</taxon>
        <taxon>Actinomycetota</taxon>
        <taxon>Actinomycetes</taxon>
        <taxon>Mycobacteriales</taxon>
        <taxon>Nocardiaceae</taxon>
        <taxon>Nocardia</taxon>
    </lineage>
</organism>
<accession>A0A6G9Z481</accession>
<proteinExistence type="predicted"/>
<reference evidence="1 2" key="1">
    <citation type="journal article" date="2019" name="ACS Chem. Biol.">
        <title>Identification and Mobilization of a Cryptic Antibiotic Biosynthesis Gene Locus from a Human-Pathogenic Nocardia Isolate.</title>
        <authorList>
            <person name="Herisse M."/>
            <person name="Ishida K."/>
            <person name="Porter J.L."/>
            <person name="Howden B."/>
            <person name="Hertweck C."/>
            <person name="Stinear T.P."/>
            <person name="Pidot S.J."/>
        </authorList>
    </citation>
    <scope>NUCLEOTIDE SEQUENCE [LARGE SCALE GENOMIC DNA]</scope>
    <source>
        <strain evidence="1 2">AUSMDU00012715</strain>
    </source>
</reference>
<dbReference type="InterPro" id="IPR016024">
    <property type="entry name" value="ARM-type_fold"/>
</dbReference>
<dbReference type="EMBL" id="CP046173">
    <property type="protein sequence ID" value="QIS20415.1"/>
    <property type="molecule type" value="Genomic_DNA"/>
</dbReference>
<gene>
    <name evidence="1" type="ORF">F6W96_21080</name>
</gene>